<dbReference type="Pfam" id="PF00756">
    <property type="entry name" value="Esterase"/>
    <property type="match status" value="1"/>
</dbReference>
<dbReference type="Gene3D" id="3.40.50.1820">
    <property type="entry name" value="alpha/beta hydrolase"/>
    <property type="match status" value="1"/>
</dbReference>
<name>A0A5B7SYJ8_9FLAO</name>
<accession>A0A5B7SYJ8</accession>
<dbReference type="InterPro" id="IPR000801">
    <property type="entry name" value="Esterase-like"/>
</dbReference>
<dbReference type="InterPro" id="IPR050583">
    <property type="entry name" value="Mycobacterial_A85_antigen"/>
</dbReference>
<dbReference type="SUPFAM" id="SSF53474">
    <property type="entry name" value="alpha/beta-Hydrolases"/>
    <property type="match status" value="1"/>
</dbReference>
<organism evidence="1 2">
    <name type="scientific">Aggregatimonas sangjinii</name>
    <dbReference type="NCBI Taxonomy" id="2583587"/>
    <lineage>
        <taxon>Bacteria</taxon>
        <taxon>Pseudomonadati</taxon>
        <taxon>Bacteroidota</taxon>
        <taxon>Flavobacteriia</taxon>
        <taxon>Flavobacteriales</taxon>
        <taxon>Flavobacteriaceae</taxon>
        <taxon>Aggregatimonas</taxon>
    </lineage>
</organism>
<dbReference type="OrthoDB" id="9784036at2"/>
<dbReference type="InterPro" id="IPR029058">
    <property type="entry name" value="AB_hydrolase_fold"/>
</dbReference>
<proteinExistence type="predicted"/>
<keyword evidence="2" id="KW-1185">Reference proteome</keyword>
<evidence type="ECO:0000313" key="2">
    <source>
        <dbReference type="Proteomes" id="UP000310017"/>
    </source>
</evidence>
<dbReference type="EMBL" id="CP040710">
    <property type="protein sequence ID" value="QCX01991.1"/>
    <property type="molecule type" value="Genomic_DNA"/>
</dbReference>
<protein>
    <submittedName>
        <fullName evidence="1">Esterase family protein</fullName>
    </submittedName>
</protein>
<dbReference type="Proteomes" id="UP000310017">
    <property type="component" value="Chromosome"/>
</dbReference>
<gene>
    <name evidence="1" type="ORF">FGM00_18420</name>
</gene>
<dbReference type="PANTHER" id="PTHR48098">
    <property type="entry name" value="ENTEROCHELIN ESTERASE-RELATED"/>
    <property type="match status" value="1"/>
</dbReference>
<sequence>MFLLRTLEKYGICSTLAIALNISKMIDSLFLKKGANVIYFRMRQTFIFCNRYTCTSLPKPMQFHIDFISAKGIIFSRHLDRWVKFRFVAPSNYWKSNSSFPVLLMNDGQDYGPMRLEETLTKAFANKTLRPFLYFGIECNENRMHEYGIASSADFKGRGGRAYEYSKFIVEEFLPFLKKEFKVSPKGADWVYCGMSLGGLSAFDIAYANPKQFGKIGVFSGSFWWRKKAYVKKDIADRSRILLDVIKEKPFAPPLKFWLQTGTEDEKADRNGNGIIDAIDDTLDVIKELQAKGYSYPGAVTYVEVEGGKHDLPTWGKIFPAFLAWAFDAKK</sequence>
<evidence type="ECO:0000313" key="1">
    <source>
        <dbReference type="EMBL" id="QCX01991.1"/>
    </source>
</evidence>
<dbReference type="AlphaFoldDB" id="A0A5B7SYJ8"/>
<dbReference type="PANTHER" id="PTHR48098:SF6">
    <property type="entry name" value="FERRI-BACILLIBACTIN ESTERASE BESA"/>
    <property type="match status" value="1"/>
</dbReference>
<reference evidence="1 2" key="1">
    <citation type="submission" date="2019-05" db="EMBL/GenBank/DDBJ databases">
        <title>Genome sequencing of F202Z8.</title>
        <authorList>
            <person name="Kwon Y.M."/>
        </authorList>
    </citation>
    <scope>NUCLEOTIDE SEQUENCE [LARGE SCALE GENOMIC DNA]</scope>
    <source>
        <strain evidence="1 2">F202Z8</strain>
    </source>
</reference>
<dbReference type="KEGG" id="asag:FGM00_18420"/>